<keyword evidence="5" id="KW-1185">Reference proteome</keyword>
<comment type="subcellular location">
    <subcellularLocation>
        <location evidence="1">Membrane</location>
        <topology evidence="1">Multi-pass membrane protein</topology>
    </subcellularLocation>
</comment>
<dbReference type="CDD" id="cd17324">
    <property type="entry name" value="MFS_NepI_like"/>
    <property type="match status" value="1"/>
</dbReference>
<dbReference type="InterPro" id="IPR020846">
    <property type="entry name" value="MFS_dom"/>
</dbReference>
<dbReference type="PANTHER" id="PTHR42910:SF1">
    <property type="entry name" value="MAJOR FACILITATOR SUPERFAMILY (MFS) PROFILE DOMAIN-CONTAINING PROTEIN"/>
    <property type="match status" value="1"/>
</dbReference>
<evidence type="ECO:0000256" key="1">
    <source>
        <dbReference type="ARBA" id="ARBA00004141"/>
    </source>
</evidence>
<dbReference type="EMBL" id="JAVRRG010000383">
    <property type="protein sequence ID" value="KAK5070693.1"/>
    <property type="molecule type" value="Genomic_DNA"/>
</dbReference>
<feature type="transmembrane region" description="Helical" evidence="2">
    <location>
        <begin position="24"/>
        <end position="43"/>
    </location>
</feature>
<name>A0ABR0JTT6_9EURO</name>
<feature type="domain" description="Major facilitator superfamily (MFS) profile" evidence="3">
    <location>
        <begin position="1"/>
        <end position="415"/>
    </location>
</feature>
<feature type="transmembrane region" description="Helical" evidence="2">
    <location>
        <begin position="150"/>
        <end position="174"/>
    </location>
</feature>
<feature type="transmembrane region" description="Helical" evidence="2">
    <location>
        <begin position="303"/>
        <end position="323"/>
    </location>
</feature>
<protein>
    <recommendedName>
        <fullName evidence="3">Major facilitator superfamily (MFS) profile domain-containing protein</fullName>
    </recommendedName>
</protein>
<evidence type="ECO:0000259" key="3">
    <source>
        <dbReference type="PROSITE" id="PS50850"/>
    </source>
</evidence>
<dbReference type="PROSITE" id="PS50850">
    <property type="entry name" value="MFS"/>
    <property type="match status" value="1"/>
</dbReference>
<dbReference type="InterPro" id="IPR011701">
    <property type="entry name" value="MFS"/>
</dbReference>
<feature type="transmembrane region" description="Helical" evidence="2">
    <location>
        <begin position="180"/>
        <end position="202"/>
    </location>
</feature>
<dbReference type="InterPro" id="IPR036259">
    <property type="entry name" value="MFS_trans_sf"/>
</dbReference>
<feature type="transmembrane region" description="Helical" evidence="2">
    <location>
        <begin position="223"/>
        <end position="255"/>
    </location>
</feature>
<sequence length="467" mass="50822">MQLTTILTPSWCRWDNINPPRFTIWHNLLYATVGGVFSANLYYSHPILQVMAQDFNTTQSGVANIPTLAQAGDATGLLLILPLTDFFPRRAFTVGMLTCTVLFWLGLCVTHNVAVFQALTYLSAVTTGVIQILLVLVAEVSTPEKRAFNISIVATGPTFAILLARILSGIVANYTSWRNVYWLSLGMQVVMLALMACFMPDYPVSAVNVGKPKREVAKEYPKLLLSIVALFPRHSILVQVSLLSFLTFFCVSSFWTTLTFLLSEPQYGYSTLAIGLFGLIGACTMVLGPLFARYVIQPLRAPLLGNVVGTTTSLVGIVLGTALGKWNVAGPVLQALLLDAGLMIGQVSSRMAIHGIEPGKENRVNTAFTTCLYLGMLTGTKAGNDVYEKYGGWLAAGGLSIGIIALSYFVIVAKGPYEQGWIGWTGGWGRYGKDSGQDEESVKESFDFEAQVKVDIIPTKVQEKDVQ</sequence>
<evidence type="ECO:0000313" key="4">
    <source>
        <dbReference type="EMBL" id="KAK5070693.1"/>
    </source>
</evidence>
<keyword evidence="2" id="KW-0812">Transmembrane</keyword>
<feature type="transmembrane region" description="Helical" evidence="2">
    <location>
        <begin position="390"/>
        <end position="411"/>
    </location>
</feature>
<evidence type="ECO:0000313" key="5">
    <source>
        <dbReference type="Proteomes" id="UP001345013"/>
    </source>
</evidence>
<dbReference type="PANTHER" id="PTHR42910">
    <property type="entry name" value="TRANSPORTER SCO4007-RELATED"/>
    <property type="match status" value="1"/>
</dbReference>
<proteinExistence type="predicted"/>
<reference evidence="4 5" key="1">
    <citation type="submission" date="2023-08" db="EMBL/GenBank/DDBJ databases">
        <title>Black Yeasts Isolated from many extreme environments.</title>
        <authorList>
            <person name="Coleine C."/>
            <person name="Stajich J.E."/>
            <person name="Selbmann L."/>
        </authorList>
    </citation>
    <scope>NUCLEOTIDE SEQUENCE [LARGE SCALE GENOMIC DNA]</scope>
    <source>
        <strain evidence="4 5">CCFEE 5885</strain>
    </source>
</reference>
<dbReference type="SUPFAM" id="SSF103473">
    <property type="entry name" value="MFS general substrate transporter"/>
    <property type="match status" value="1"/>
</dbReference>
<dbReference type="Pfam" id="PF07690">
    <property type="entry name" value="MFS_1"/>
    <property type="match status" value="1"/>
</dbReference>
<evidence type="ECO:0000256" key="2">
    <source>
        <dbReference type="SAM" id="Phobius"/>
    </source>
</evidence>
<organism evidence="4 5">
    <name type="scientific">Lithohypha guttulata</name>
    <dbReference type="NCBI Taxonomy" id="1690604"/>
    <lineage>
        <taxon>Eukaryota</taxon>
        <taxon>Fungi</taxon>
        <taxon>Dikarya</taxon>
        <taxon>Ascomycota</taxon>
        <taxon>Pezizomycotina</taxon>
        <taxon>Eurotiomycetes</taxon>
        <taxon>Chaetothyriomycetidae</taxon>
        <taxon>Chaetothyriales</taxon>
        <taxon>Trichomeriaceae</taxon>
        <taxon>Lithohypha</taxon>
    </lineage>
</organism>
<feature type="transmembrane region" description="Helical" evidence="2">
    <location>
        <begin position="91"/>
        <end position="113"/>
    </location>
</feature>
<feature type="transmembrane region" description="Helical" evidence="2">
    <location>
        <begin position="119"/>
        <end position="138"/>
    </location>
</feature>
<keyword evidence="2" id="KW-1133">Transmembrane helix</keyword>
<keyword evidence="2" id="KW-0472">Membrane</keyword>
<comment type="caution">
    <text evidence="4">The sequence shown here is derived from an EMBL/GenBank/DDBJ whole genome shotgun (WGS) entry which is preliminary data.</text>
</comment>
<dbReference type="Proteomes" id="UP001345013">
    <property type="component" value="Unassembled WGS sequence"/>
</dbReference>
<dbReference type="Gene3D" id="1.20.1250.20">
    <property type="entry name" value="MFS general substrate transporter like domains"/>
    <property type="match status" value="1"/>
</dbReference>
<accession>A0ABR0JTT6</accession>
<gene>
    <name evidence="4" type="ORF">LTR24_010608</name>
</gene>
<feature type="transmembrane region" description="Helical" evidence="2">
    <location>
        <begin position="267"/>
        <end position="291"/>
    </location>
</feature>